<name>A0A3A6PI86_9BACL</name>
<dbReference type="Gene3D" id="3.30.457.10">
    <property type="entry name" value="Copper amine oxidase-like, N-terminal domain"/>
    <property type="match status" value="1"/>
</dbReference>
<dbReference type="GO" id="GO:0004252">
    <property type="term" value="F:serine-type endopeptidase activity"/>
    <property type="evidence" value="ECO:0007669"/>
    <property type="project" value="InterPro"/>
</dbReference>
<evidence type="ECO:0000259" key="3">
    <source>
        <dbReference type="Pfam" id="PF07833"/>
    </source>
</evidence>
<accession>A0A3A6PI86</accession>
<dbReference type="PANTHER" id="PTHR22939">
    <property type="entry name" value="SERINE PROTEASE FAMILY S1C HTRA-RELATED"/>
    <property type="match status" value="1"/>
</dbReference>
<reference evidence="4 5" key="1">
    <citation type="submission" date="2018-09" db="EMBL/GenBank/DDBJ databases">
        <title>Paenibacillus aracenensis nov. sp. isolated from a cave in southern Spain.</title>
        <authorList>
            <person name="Jurado V."/>
            <person name="Gutierrez-Patricio S."/>
            <person name="Gonzalez-Pimentel J.L."/>
            <person name="Miller A.Z."/>
            <person name="Laiz L."/>
            <person name="Saiz-Jimenez C."/>
        </authorList>
    </citation>
    <scope>NUCLEOTIDE SEQUENCE [LARGE SCALE GENOMIC DNA]</scope>
    <source>
        <strain evidence="4 5">JCM 19203</strain>
    </source>
</reference>
<dbReference type="InterPro" id="IPR001940">
    <property type="entry name" value="Peptidase_S1C"/>
</dbReference>
<feature type="chain" id="PRO_5017474636" description="Copper amine oxidase-like N-terminal domain-containing protein" evidence="2">
    <location>
        <begin position="31"/>
        <end position="515"/>
    </location>
</feature>
<organism evidence="4 5">
    <name type="scientific">Paenibacillus pinisoli</name>
    <dbReference type="NCBI Taxonomy" id="1276110"/>
    <lineage>
        <taxon>Bacteria</taxon>
        <taxon>Bacillati</taxon>
        <taxon>Bacillota</taxon>
        <taxon>Bacilli</taxon>
        <taxon>Bacillales</taxon>
        <taxon>Paenibacillaceae</taxon>
        <taxon>Paenibacillus</taxon>
    </lineage>
</organism>
<dbReference type="InterPro" id="IPR036582">
    <property type="entry name" value="Mao_N_sf"/>
</dbReference>
<dbReference type="AlphaFoldDB" id="A0A3A6PI86"/>
<feature type="domain" description="Copper amine oxidase-like N-terminal" evidence="3">
    <location>
        <begin position="48"/>
        <end position="153"/>
    </location>
</feature>
<evidence type="ECO:0000313" key="5">
    <source>
        <dbReference type="Proteomes" id="UP000267798"/>
    </source>
</evidence>
<dbReference type="InterPro" id="IPR012854">
    <property type="entry name" value="Cu_amine_oxidase-like_N"/>
</dbReference>
<dbReference type="SUPFAM" id="SSF50494">
    <property type="entry name" value="Trypsin-like serine proteases"/>
    <property type="match status" value="1"/>
</dbReference>
<gene>
    <name evidence="4" type="ORF">D3P09_06575</name>
</gene>
<evidence type="ECO:0000256" key="2">
    <source>
        <dbReference type="SAM" id="SignalP"/>
    </source>
</evidence>
<keyword evidence="1" id="KW-0720">Serine protease</keyword>
<dbReference type="SUPFAM" id="SSF55383">
    <property type="entry name" value="Copper amine oxidase, domain N"/>
    <property type="match status" value="1"/>
</dbReference>
<evidence type="ECO:0000256" key="1">
    <source>
        <dbReference type="ARBA" id="ARBA00022825"/>
    </source>
</evidence>
<comment type="caution">
    <text evidence="4">The sequence shown here is derived from an EMBL/GenBank/DDBJ whole genome shotgun (WGS) entry which is preliminary data.</text>
</comment>
<keyword evidence="5" id="KW-1185">Reference proteome</keyword>
<dbReference type="RefSeq" id="WP_120108170.1">
    <property type="nucleotide sequence ID" value="NZ_QXQB01000001.1"/>
</dbReference>
<feature type="signal peptide" evidence="2">
    <location>
        <begin position="1"/>
        <end position="30"/>
    </location>
</feature>
<dbReference type="Gene3D" id="2.40.10.120">
    <property type="match status" value="1"/>
</dbReference>
<protein>
    <recommendedName>
        <fullName evidence="3">Copper amine oxidase-like N-terminal domain-containing protein</fullName>
    </recommendedName>
</protein>
<keyword evidence="2" id="KW-0732">Signal</keyword>
<dbReference type="Pfam" id="PF13365">
    <property type="entry name" value="Trypsin_2"/>
    <property type="match status" value="1"/>
</dbReference>
<proteinExistence type="predicted"/>
<dbReference type="Proteomes" id="UP000267798">
    <property type="component" value="Unassembled WGS sequence"/>
</dbReference>
<evidence type="ECO:0000313" key="4">
    <source>
        <dbReference type="EMBL" id="RJX41622.1"/>
    </source>
</evidence>
<dbReference type="EMBL" id="QXQB01000001">
    <property type="protein sequence ID" value="RJX41622.1"/>
    <property type="molecule type" value="Genomic_DNA"/>
</dbReference>
<keyword evidence="1" id="KW-0645">Protease</keyword>
<dbReference type="InterPro" id="IPR009003">
    <property type="entry name" value="Peptidase_S1_PA"/>
</dbReference>
<dbReference type="Pfam" id="PF07833">
    <property type="entry name" value="Cu_amine_oxidN1"/>
    <property type="match status" value="1"/>
</dbReference>
<dbReference type="PANTHER" id="PTHR22939:SF129">
    <property type="entry name" value="SERINE PROTEASE HTRA2, MITOCHONDRIAL"/>
    <property type="match status" value="1"/>
</dbReference>
<sequence>MNKMGYKAVVSSVLVAGLLLGPVTAGTAHAAAAASSTAEKNAAIQLWVDGKQLKLSAPIYKENGVTMVPMTDLLNALEASSVYEKKSKTIIIRNSTLTITMGIGQKEAIVNGKTVKADAAAAAKNNVVYVPLRFIAEKLEAKVEWDKAANAVKVKSWYYQQLEKYQDEEETENVYRDEDKLSSTQIVDLFDESVVMIMTNRGLGSGVVIGEDLILTNYHVIFDATSAIANSIYYDEFKVKGVVAYDKEADLAIIRTEAPMDLLPVELSYDYLARKGDRVYAIGSPQGLMNTVSTGLISNYHFENGITYLQTNAQTDHGSSGGALFNEYGELVGITSAGLDNSLADIGISVAAFHAAELAKSVTDDMVAKAEFLTPPLPDTLKGVSHEEIQKLMKKEFAVVQTLEGNADITNWQVKRDADGWLVFTANIDPVFYLYYGAATAGELRLWSVNLAHELHRMLPDEKIQVTVSFQRDYSFQPRGLASEEVTPLGEGKWRVHYPVIDMQLKDQLYITTRF</sequence>
<dbReference type="GO" id="GO:0006508">
    <property type="term" value="P:proteolysis"/>
    <property type="evidence" value="ECO:0007669"/>
    <property type="project" value="InterPro"/>
</dbReference>
<dbReference type="PRINTS" id="PR00834">
    <property type="entry name" value="PROTEASES2C"/>
</dbReference>
<keyword evidence="1" id="KW-0378">Hydrolase</keyword>